<evidence type="ECO:0000259" key="4">
    <source>
        <dbReference type="PROSITE" id="PS51186"/>
    </source>
</evidence>
<dbReference type="Proteomes" id="UP001146469">
    <property type="component" value="Unassembled WGS sequence"/>
</dbReference>
<feature type="region of interest" description="Disordered" evidence="3">
    <location>
        <begin position="1"/>
        <end position="34"/>
    </location>
</feature>
<dbReference type="AlphaFoldDB" id="A0A9X3LNF2"/>
<comment type="caution">
    <text evidence="5">The sequence shown here is derived from an EMBL/GenBank/DDBJ whole genome shotgun (WGS) entry which is preliminary data.</text>
</comment>
<proteinExistence type="predicted"/>
<dbReference type="GO" id="GO:0016747">
    <property type="term" value="F:acyltransferase activity, transferring groups other than amino-acyl groups"/>
    <property type="evidence" value="ECO:0007669"/>
    <property type="project" value="InterPro"/>
</dbReference>
<evidence type="ECO:0000256" key="1">
    <source>
        <dbReference type="ARBA" id="ARBA00022679"/>
    </source>
</evidence>
<dbReference type="InterPro" id="IPR016181">
    <property type="entry name" value="Acyl_CoA_acyltransferase"/>
</dbReference>
<protein>
    <submittedName>
        <fullName evidence="5">N-acetyltransferase family protein</fullName>
    </submittedName>
</protein>
<dbReference type="SUPFAM" id="SSF55729">
    <property type="entry name" value="Acyl-CoA N-acyltransferases (Nat)"/>
    <property type="match status" value="1"/>
</dbReference>
<dbReference type="RefSeq" id="WP_269944331.1">
    <property type="nucleotide sequence ID" value="NZ_JAKMUT010000003.1"/>
</dbReference>
<keyword evidence="6" id="KW-1185">Reference proteome</keyword>
<gene>
    <name evidence="5" type="ORF">L8V00_04620</name>
</gene>
<evidence type="ECO:0000256" key="3">
    <source>
        <dbReference type="SAM" id="MobiDB-lite"/>
    </source>
</evidence>
<keyword evidence="2" id="KW-0012">Acyltransferase</keyword>
<sequence length="245" mass="26502">MTSANTAGNTANTGNSVNTAGSAADSNAGNNAQNSAKQAISIRLMEEKDYPQVQKILQTGMDTGEATFEENAPEAWEDFMRHRLPELSFVAIDTDPAAAAAAGLGEEGEKILGWITATSASHRDVFDGVLEDSIYVHKDAAGKGVAGSLLDRLLKDAAEQGHWAMHSSIFPENEGSVRLHVSRGFEEVGVFHCMSHMNYGPKKGTWRHNMVMEKILEGGPAWKYYQENLERSDDGNAEGSAEETK</sequence>
<evidence type="ECO:0000256" key="2">
    <source>
        <dbReference type="ARBA" id="ARBA00023315"/>
    </source>
</evidence>
<organism evidence="5 6">
    <name type="scientific">Corynebacterium evansiae</name>
    <dbReference type="NCBI Taxonomy" id="2913499"/>
    <lineage>
        <taxon>Bacteria</taxon>
        <taxon>Bacillati</taxon>
        <taxon>Actinomycetota</taxon>
        <taxon>Actinomycetes</taxon>
        <taxon>Mycobacteriales</taxon>
        <taxon>Corynebacteriaceae</taxon>
        <taxon>Corynebacterium</taxon>
    </lineage>
</organism>
<dbReference type="PROSITE" id="PS51186">
    <property type="entry name" value="GNAT"/>
    <property type="match status" value="1"/>
</dbReference>
<dbReference type="PANTHER" id="PTHR43072:SF23">
    <property type="entry name" value="UPF0039 PROTEIN C11D3.02C"/>
    <property type="match status" value="1"/>
</dbReference>
<evidence type="ECO:0000313" key="5">
    <source>
        <dbReference type="EMBL" id="MCZ9289493.1"/>
    </source>
</evidence>
<dbReference type="CDD" id="cd04301">
    <property type="entry name" value="NAT_SF"/>
    <property type="match status" value="1"/>
</dbReference>
<evidence type="ECO:0000313" key="6">
    <source>
        <dbReference type="Proteomes" id="UP001146469"/>
    </source>
</evidence>
<accession>A0A9X3LNF2</accession>
<dbReference type="PANTHER" id="PTHR43072">
    <property type="entry name" value="N-ACETYLTRANSFERASE"/>
    <property type="match status" value="1"/>
</dbReference>
<dbReference type="Gene3D" id="3.40.630.30">
    <property type="match status" value="1"/>
</dbReference>
<dbReference type="Pfam" id="PF00583">
    <property type="entry name" value="Acetyltransf_1"/>
    <property type="match status" value="1"/>
</dbReference>
<dbReference type="EMBL" id="JAKMUT010000003">
    <property type="protein sequence ID" value="MCZ9289493.1"/>
    <property type="molecule type" value="Genomic_DNA"/>
</dbReference>
<keyword evidence="1" id="KW-0808">Transferase</keyword>
<feature type="domain" description="N-acetyltransferase" evidence="4">
    <location>
        <begin position="40"/>
        <end position="217"/>
    </location>
</feature>
<dbReference type="InterPro" id="IPR000182">
    <property type="entry name" value="GNAT_dom"/>
</dbReference>
<name>A0A9X3LNF2_9CORY</name>
<reference evidence="5" key="1">
    <citation type="submission" date="2022-02" db="EMBL/GenBank/DDBJ databases">
        <title>Corynebacterium sp. from urogenital microbiome.</title>
        <authorList>
            <person name="Cappelli E.A."/>
            <person name="Ribeiro T.G."/>
            <person name="Peixe L."/>
        </authorList>
    </citation>
    <scope>NUCLEOTIDE SEQUENCE</scope>
    <source>
        <strain evidence="5">C8Ua_174</strain>
    </source>
</reference>